<proteinExistence type="predicted"/>
<evidence type="ECO:0000313" key="2">
    <source>
        <dbReference type="Proteomes" id="UP000505247"/>
    </source>
</evidence>
<evidence type="ECO:0000313" key="1">
    <source>
        <dbReference type="EMBL" id="BCG45171.1"/>
    </source>
</evidence>
<name>A0A6J4EH06_9CAUD</name>
<dbReference type="RefSeq" id="YP_009999728.1">
    <property type="nucleotide sequence ID" value="NC_053008.1"/>
</dbReference>
<dbReference type="EMBL" id="LC553736">
    <property type="protein sequence ID" value="BCG45171.1"/>
    <property type="molecule type" value="Genomic_DNA"/>
</dbReference>
<dbReference type="GeneID" id="62682360"/>
<organism evidence="1 2">
    <name type="scientific">Salmonella phage SAP012</name>
    <dbReference type="NCBI Taxonomy" id="2742114"/>
    <lineage>
        <taxon>Viruses</taxon>
        <taxon>Duplodnaviria</taxon>
        <taxon>Heunggongvirae</taxon>
        <taxon>Uroviricota</taxon>
        <taxon>Caudoviricetes</taxon>
        <taxon>Casjensviridae</taxon>
        <taxon>Zhonglingvirus</taxon>
        <taxon>Zhonglingvirus SAP012</taxon>
    </lineage>
</organism>
<dbReference type="KEGG" id="vg:62682360"/>
<protein>
    <submittedName>
        <fullName evidence="1">Uncharacterized protein</fullName>
    </submittedName>
</protein>
<accession>A0A6J4EH06</accession>
<dbReference type="Proteomes" id="UP000505247">
    <property type="component" value="Segment"/>
</dbReference>
<reference evidence="1 2" key="1">
    <citation type="submission" date="2020-06" db="EMBL/GenBank/DDBJ databases">
        <title>Complete Genome Sequence of Salmonella phage SAP012.</title>
        <authorList>
            <person name="Shahin K."/>
            <person name="Soleimani-Delfan A."/>
            <person name="Barazandeh M."/>
            <person name="Komijani Majid."/>
            <person name="Bao H."/>
            <person name="Zhang L."/>
            <person name="Wang R."/>
        </authorList>
    </citation>
    <scope>NUCLEOTIDE SEQUENCE [LARGE SCALE GENOMIC DNA]</scope>
</reference>
<keyword evidence="2" id="KW-1185">Reference proteome</keyword>
<sequence>MVTIKYNGNVKLKRGNGFYVVLKNGLNVYENADFDAALAAFRFHCGE</sequence>